<feature type="compositionally biased region" description="Basic and acidic residues" evidence="1">
    <location>
        <begin position="43"/>
        <end position="52"/>
    </location>
</feature>
<gene>
    <name evidence="2" type="ORF">KGD82_03060</name>
</gene>
<reference evidence="2" key="1">
    <citation type="submission" date="2021-05" db="EMBL/GenBank/DDBJ databases">
        <authorList>
            <person name="Kaiqin L."/>
            <person name="Jian G."/>
        </authorList>
    </citation>
    <scope>NUCLEOTIDE SEQUENCE</scope>
    <source>
        <strain evidence="2">HDS5</strain>
    </source>
</reference>
<evidence type="ECO:0000256" key="1">
    <source>
        <dbReference type="SAM" id="MobiDB-lite"/>
    </source>
</evidence>
<evidence type="ECO:0000313" key="2">
    <source>
        <dbReference type="EMBL" id="QVJ01935.1"/>
    </source>
</evidence>
<feature type="region of interest" description="Disordered" evidence="1">
    <location>
        <begin position="29"/>
        <end position="52"/>
    </location>
</feature>
<sequence>MIREHLTEHAGLPVVEFLDAEAEEHYLHLAGTRPGSGRGTRPRSSEHVRMEEAREDPGSVAWRLRLAGYAEEFVPYLDRFVAEVDTSRVSALVIGDWGLEDDCEVPSVDVRDALVRHADAFPALRSLFLGDITFEENEISWIHQCDLAPLLDAYPRLEELTVRGVGETYGGGETLSLAVGGHRSLRSLTVQSGGLPGRVVREIVAADLPALERLELWLGVADYGGDTAVEDLAPLLRGEALPALHHLGVRNSWRTGDWVRALAEAPLTSRLRSADLSLGTLRDDDVEHLLASVPALAHLESLDLHHHFLSEEGAERVRAAFTRAGVRVDLSDGRGSPTDEDVDYYPAVGE</sequence>
<dbReference type="InterPro" id="IPR047722">
    <property type="entry name" value="STM4015-like"/>
</dbReference>
<dbReference type="Gene3D" id="3.80.10.10">
    <property type="entry name" value="Ribonuclease Inhibitor"/>
    <property type="match status" value="1"/>
</dbReference>
<keyword evidence="3" id="KW-1185">Reference proteome</keyword>
<dbReference type="Proteomes" id="UP000682416">
    <property type="component" value="Chromosome"/>
</dbReference>
<evidence type="ECO:0000313" key="3">
    <source>
        <dbReference type="Proteomes" id="UP000682416"/>
    </source>
</evidence>
<protein>
    <submittedName>
        <fullName evidence="2">STM4015 family protein</fullName>
    </submittedName>
</protein>
<dbReference type="NCBIfam" id="NF038076">
    <property type="entry name" value="fam_STM4015"/>
    <property type="match status" value="1"/>
</dbReference>
<dbReference type="AlphaFoldDB" id="A0A975LAC5"/>
<dbReference type="EMBL" id="CP074402">
    <property type="protein sequence ID" value="QVJ01935.1"/>
    <property type="molecule type" value="Genomic_DNA"/>
</dbReference>
<dbReference type="SUPFAM" id="SSF52047">
    <property type="entry name" value="RNI-like"/>
    <property type="match status" value="1"/>
</dbReference>
<name>A0A975LAC5_9ACTN</name>
<dbReference type="InterPro" id="IPR032675">
    <property type="entry name" value="LRR_dom_sf"/>
</dbReference>
<accession>A0A975LAC5</accession>
<organism evidence="2 3">
    <name type="scientific">Nocardiopsis eucommiae</name>
    <dbReference type="NCBI Taxonomy" id="2831970"/>
    <lineage>
        <taxon>Bacteria</taxon>
        <taxon>Bacillati</taxon>
        <taxon>Actinomycetota</taxon>
        <taxon>Actinomycetes</taxon>
        <taxon>Streptosporangiales</taxon>
        <taxon>Nocardiopsidaceae</taxon>
        <taxon>Nocardiopsis</taxon>
    </lineage>
</organism>
<dbReference type="KEGG" id="nec:KGD82_03060"/>
<proteinExistence type="predicted"/>